<accession>A0A062V1F3</accession>
<dbReference type="InterPro" id="IPR029067">
    <property type="entry name" value="CDC48_domain_2-like_sf"/>
</dbReference>
<dbReference type="SUPFAM" id="SSF50692">
    <property type="entry name" value="ADC-like"/>
    <property type="match status" value="1"/>
</dbReference>
<dbReference type="GO" id="GO:0016887">
    <property type="term" value="F:ATP hydrolysis activity"/>
    <property type="evidence" value="ECO:0007669"/>
    <property type="project" value="InterPro"/>
</dbReference>
<comment type="similarity">
    <text evidence="1">Belongs to the AAA ATPase family. CDC48 subfamily.</text>
</comment>
<feature type="domain" description="CDC48 N-terminal subdomain" evidence="7">
    <location>
        <begin position="5"/>
        <end position="89"/>
    </location>
</feature>
<evidence type="ECO:0000313" key="8">
    <source>
        <dbReference type="EMBL" id="KCZ71217.1"/>
    </source>
</evidence>
<dbReference type="InterPro" id="IPR009010">
    <property type="entry name" value="Asp_de-COase-like_dom_sf"/>
</dbReference>
<dbReference type="SMART" id="SM01072">
    <property type="entry name" value="CDC48_2"/>
    <property type="match status" value="1"/>
</dbReference>
<dbReference type="Pfam" id="PF02359">
    <property type="entry name" value="CDC48_N"/>
    <property type="match status" value="1"/>
</dbReference>
<keyword evidence="3" id="KW-0547">Nucleotide-binding</keyword>
<dbReference type="FunFam" id="3.40.50.300:FF:000018">
    <property type="entry name" value="Cell division control 48"/>
    <property type="match status" value="1"/>
</dbReference>
<dbReference type="InterPro" id="IPR005938">
    <property type="entry name" value="AAA_ATPase_CDC48"/>
</dbReference>
<dbReference type="SUPFAM" id="SSF54585">
    <property type="entry name" value="Cdc48 domain 2-like"/>
    <property type="match status" value="1"/>
</dbReference>
<dbReference type="FunFam" id="1.10.8.60:FF:000038">
    <property type="entry name" value="spermatogenesis-associated protein 5-like protein 1"/>
    <property type="match status" value="1"/>
</dbReference>
<keyword evidence="4" id="KW-0067">ATP-binding</keyword>
<dbReference type="SMART" id="SM01073">
    <property type="entry name" value="CDC48_N"/>
    <property type="match status" value="1"/>
</dbReference>
<dbReference type="EMBL" id="JMIY01000007">
    <property type="protein sequence ID" value="KCZ71217.1"/>
    <property type="molecule type" value="Genomic_DNA"/>
</dbReference>
<dbReference type="OrthoDB" id="77269at2157"/>
<comment type="caution">
    <text evidence="8">The sequence shown here is derived from an EMBL/GenBank/DDBJ whole genome shotgun (WGS) entry which is preliminary data.</text>
</comment>
<evidence type="ECO:0000256" key="3">
    <source>
        <dbReference type="ARBA" id="ARBA00022741"/>
    </source>
</evidence>
<dbReference type="InterPro" id="IPR041569">
    <property type="entry name" value="AAA_lid_3"/>
</dbReference>
<evidence type="ECO:0000259" key="7">
    <source>
        <dbReference type="SMART" id="SM01073"/>
    </source>
</evidence>
<dbReference type="Proteomes" id="UP000027153">
    <property type="component" value="Unassembled WGS sequence"/>
</dbReference>
<evidence type="ECO:0000259" key="6">
    <source>
        <dbReference type="SMART" id="SM01072"/>
    </source>
</evidence>
<gene>
    <name evidence="8" type="ORF">ANME2D_03252</name>
</gene>
<name>A0A062V1F3_9EURY</name>
<dbReference type="InterPro" id="IPR003959">
    <property type="entry name" value="ATPase_AAA_core"/>
</dbReference>
<dbReference type="InterPro" id="IPR050168">
    <property type="entry name" value="AAA_ATPase_domain"/>
</dbReference>
<keyword evidence="9" id="KW-1185">Reference proteome</keyword>
<dbReference type="Pfam" id="PF00004">
    <property type="entry name" value="AAA"/>
    <property type="match status" value="2"/>
</dbReference>
<feature type="domain" description="AAA+ ATPase" evidence="5">
    <location>
        <begin position="223"/>
        <end position="359"/>
    </location>
</feature>
<evidence type="ECO:0000313" key="9">
    <source>
        <dbReference type="Proteomes" id="UP000027153"/>
    </source>
</evidence>
<dbReference type="SMART" id="SM00382">
    <property type="entry name" value="AAA"/>
    <property type="match status" value="2"/>
</dbReference>
<dbReference type="FunFam" id="3.40.50.300:FF:000012">
    <property type="entry name" value="Transitional endoplasmic reticulum ATPase"/>
    <property type="match status" value="1"/>
</dbReference>
<sequence length="838" mass="93780">MDEIQLTVAKAYPNDSGRGIARLDPHTLMILQLTPGDIIELEGKRRTSAKVWRADRIDWDQSIIRIDGFIRQNAGAGIGDNIKIKKIDVKAAKKVVLAPPEGTSIQFGGEAEEMVKRQIMKRSVTRGDIIPVMSTMAHPFLGRVVTGQTIPLVAIEAEPEGILLITDGTEIKLREKPVVLEVTGTGITYEDIGGLSDEIQRLREMIELPMKHPEIFERLGIESPKGVLMYGPPGTGKTLIARAVANESGANFFSIAGPEIMSKYYGESEQRLRELFEQANREAPSIIFIDELDSIAPRREEVTGEVERRVVAQLLTMMDGMEERGQVVVIGATNRIDAIDPALRRPGRFDREIEIGVPDHIDRLEIFQIHTRGMPIYHWENDVAAKVLLEKISSFEKNPTMSKINETIKEKRSVLESIVADINEIKHVKNIREFEDIKNTFSDRILKQNDKEIREIERTILDAGVISEDYIKKVIEDSAPYLLNHLASTTHGFVGADISALAREAAMKALRRYLPRIKLDEAVPRELLDSMYITGNDFDVALKDVEPSAMREVLVELPEVSWGDVGGLDEAKQEIIEAVEWPLKSPQKFVKMGIRPPKGILLYGPPGTGKTLLAKAVANESSANFISIRGPQLISKWVGESERSVREVFKKARQVAPCVLFLDELDAIAPVRGMDSGSKASERVVNQLLTELDGIETLKNVVVIAATNRPEIVDPALIRSGRFDRLVFVGPPGRAGRIEIFRIHLQNIPLCDGVNIEELADLTDNYVGADIEALCKEAVMLALRENFDTERVDMRHFRVSLKKVRPALVEGMIEYYERLQEQFKGGTKQEQKSYIGYR</sequence>
<dbReference type="PANTHER" id="PTHR23077">
    <property type="entry name" value="AAA-FAMILY ATPASE"/>
    <property type="match status" value="1"/>
</dbReference>
<dbReference type="Gene3D" id="3.40.50.300">
    <property type="entry name" value="P-loop containing nucleotide triphosphate hydrolases"/>
    <property type="match status" value="2"/>
</dbReference>
<evidence type="ECO:0000256" key="1">
    <source>
        <dbReference type="ARBA" id="ARBA00009833"/>
    </source>
</evidence>
<feature type="domain" description="CDC48" evidence="6">
    <location>
        <begin position="106"/>
        <end position="180"/>
    </location>
</feature>
<dbReference type="SUPFAM" id="SSF52540">
    <property type="entry name" value="P-loop containing nucleoside triphosphate hydrolases"/>
    <property type="match status" value="2"/>
</dbReference>
<dbReference type="Pfam" id="PF02933">
    <property type="entry name" value="CDC48_2"/>
    <property type="match status" value="1"/>
</dbReference>
<dbReference type="InterPro" id="IPR004201">
    <property type="entry name" value="Cdc48_dom2"/>
</dbReference>
<dbReference type="InterPro" id="IPR027417">
    <property type="entry name" value="P-loop_NTPase"/>
</dbReference>
<evidence type="ECO:0000256" key="4">
    <source>
        <dbReference type="ARBA" id="ARBA00022840"/>
    </source>
</evidence>
<feature type="domain" description="AAA+ ATPase" evidence="5">
    <location>
        <begin position="596"/>
        <end position="733"/>
    </location>
</feature>
<dbReference type="PATRIC" id="fig|1392998.3.peg.2812"/>
<evidence type="ECO:0000259" key="5">
    <source>
        <dbReference type="SMART" id="SM00382"/>
    </source>
</evidence>
<dbReference type="Pfam" id="PF17862">
    <property type="entry name" value="AAA_lid_3"/>
    <property type="match status" value="2"/>
</dbReference>
<dbReference type="Gene3D" id="1.10.8.60">
    <property type="match status" value="3"/>
</dbReference>
<dbReference type="GO" id="GO:0005524">
    <property type="term" value="F:ATP binding"/>
    <property type="evidence" value="ECO:0007669"/>
    <property type="project" value="UniProtKB-KW"/>
</dbReference>
<dbReference type="Gene3D" id="2.40.40.20">
    <property type="match status" value="1"/>
</dbReference>
<proteinExistence type="inferred from homology"/>
<evidence type="ECO:0000256" key="2">
    <source>
        <dbReference type="ARBA" id="ARBA00022737"/>
    </source>
</evidence>
<protein>
    <submittedName>
        <fullName evidence="8">AAA family ATPase, CDC48 subfamily</fullName>
    </submittedName>
</protein>
<keyword evidence="2" id="KW-0677">Repeat</keyword>
<dbReference type="RefSeq" id="WP_048093506.1">
    <property type="nucleotide sequence ID" value="NZ_JMIY01000007.1"/>
</dbReference>
<dbReference type="InterPro" id="IPR003593">
    <property type="entry name" value="AAA+_ATPase"/>
</dbReference>
<dbReference type="InterPro" id="IPR003338">
    <property type="entry name" value="CDC4_N-term_subdom"/>
</dbReference>
<organism evidence="8 9">
    <name type="scientific">Candidatus Methanoperedens nitratireducens</name>
    <dbReference type="NCBI Taxonomy" id="1392998"/>
    <lineage>
        <taxon>Archaea</taxon>
        <taxon>Methanobacteriati</taxon>
        <taxon>Methanobacteriota</taxon>
        <taxon>Stenosarchaea group</taxon>
        <taxon>Methanomicrobia</taxon>
        <taxon>Methanosarcinales</taxon>
        <taxon>ANME-2 cluster</taxon>
        <taxon>Candidatus Methanoperedentaceae</taxon>
        <taxon>Candidatus Methanoperedens</taxon>
    </lineage>
</organism>
<dbReference type="PROSITE" id="PS00674">
    <property type="entry name" value="AAA"/>
    <property type="match status" value="2"/>
</dbReference>
<dbReference type="PANTHER" id="PTHR23077:SF201">
    <property type="entry name" value="PROTEIN CDCH"/>
    <property type="match status" value="1"/>
</dbReference>
<reference evidence="8 9" key="1">
    <citation type="journal article" date="2013" name="Nature">
        <title>Anaerobic oxidation of methane coupled to nitrate reduction in a novel archaeal lineage.</title>
        <authorList>
            <person name="Haroon M.F."/>
            <person name="Hu S."/>
            <person name="Shi Y."/>
            <person name="Imelfort M."/>
            <person name="Keller J."/>
            <person name="Hugenholtz P."/>
            <person name="Yuan Z."/>
            <person name="Tyson G.W."/>
        </authorList>
    </citation>
    <scope>NUCLEOTIDE SEQUENCE [LARGE SCALE GENOMIC DNA]</scope>
    <source>
        <strain evidence="8 9">ANME-2d</strain>
    </source>
</reference>
<dbReference type="InterPro" id="IPR003960">
    <property type="entry name" value="ATPase_AAA_CS"/>
</dbReference>
<dbReference type="FunFam" id="3.10.330.10:FF:000005">
    <property type="entry name" value="AAA family ATPase"/>
    <property type="match status" value="1"/>
</dbReference>
<dbReference type="NCBIfam" id="TIGR01243">
    <property type="entry name" value="CDC48"/>
    <property type="match status" value="1"/>
</dbReference>
<dbReference type="AlphaFoldDB" id="A0A062V1F3"/>
<dbReference type="CDD" id="cd19529">
    <property type="entry name" value="RecA-like_VCP_r2"/>
    <property type="match status" value="1"/>
</dbReference>
<dbReference type="Gene3D" id="3.10.330.10">
    <property type="match status" value="1"/>
</dbReference>
<dbReference type="FunFam" id="2.40.40.20:FF:000007">
    <property type="entry name" value="AAA family ATPase"/>
    <property type="match status" value="1"/>
</dbReference>